<organism evidence="2 3">
    <name type="scientific">Pyronema omphalodes (strain CBS 100304)</name>
    <name type="common">Pyronema confluens</name>
    <dbReference type="NCBI Taxonomy" id="1076935"/>
    <lineage>
        <taxon>Eukaryota</taxon>
        <taxon>Fungi</taxon>
        <taxon>Dikarya</taxon>
        <taxon>Ascomycota</taxon>
        <taxon>Pezizomycotina</taxon>
        <taxon>Pezizomycetes</taxon>
        <taxon>Pezizales</taxon>
        <taxon>Pyronemataceae</taxon>
        <taxon>Pyronema</taxon>
    </lineage>
</organism>
<gene>
    <name evidence="2" type="ORF">PCON_05003</name>
</gene>
<evidence type="ECO:0000313" key="2">
    <source>
        <dbReference type="EMBL" id="CCX05416.1"/>
    </source>
</evidence>
<evidence type="ECO:0000256" key="1">
    <source>
        <dbReference type="SAM" id="MobiDB-lite"/>
    </source>
</evidence>
<reference evidence="2 3" key="1">
    <citation type="journal article" date="2013" name="PLoS Genet.">
        <title>The genome and development-dependent transcriptomes of Pyronema confluens: a window into fungal evolution.</title>
        <authorList>
            <person name="Traeger S."/>
            <person name="Altegoer F."/>
            <person name="Freitag M."/>
            <person name="Gabaldon T."/>
            <person name="Kempken F."/>
            <person name="Kumar A."/>
            <person name="Marcet-Houben M."/>
            <person name="Poggeler S."/>
            <person name="Stajich J.E."/>
            <person name="Nowrousian M."/>
        </authorList>
    </citation>
    <scope>NUCLEOTIDE SEQUENCE [LARGE SCALE GENOMIC DNA]</scope>
    <source>
        <strain evidence="3">CBS 100304</strain>
        <tissue evidence="2">Vegetative mycelium</tissue>
    </source>
</reference>
<dbReference type="AlphaFoldDB" id="U4KWE0"/>
<name>U4KWE0_PYROM</name>
<sequence length="213" mass="25592">MPSFFNLRCRLSGDYSSPRRPNTPRHTPGYNYLTPHHSHRNSVQSTHSRHKCHHESHPRHSRQSYQDDLLIHYTCGHSSPGVVSQRVDSVCQACFWNWYEGKQSIFSFLGFGRSKSTKSTKLGRMRYDEDSEEEDRRDRRSRRKMEEDQGDFFGILGGNRPVRREDKYERKRKQKEMEGRFVRGFEEERERREYRDYGHDCGYRRRDVGAVYF</sequence>
<dbReference type="EMBL" id="HF935253">
    <property type="protein sequence ID" value="CCX05416.1"/>
    <property type="molecule type" value="Genomic_DNA"/>
</dbReference>
<feature type="region of interest" description="Disordered" evidence="1">
    <location>
        <begin position="119"/>
        <end position="145"/>
    </location>
</feature>
<proteinExistence type="predicted"/>
<evidence type="ECO:0000313" key="3">
    <source>
        <dbReference type="Proteomes" id="UP000018144"/>
    </source>
</evidence>
<dbReference type="Proteomes" id="UP000018144">
    <property type="component" value="Unassembled WGS sequence"/>
</dbReference>
<feature type="region of interest" description="Disordered" evidence="1">
    <location>
        <begin position="15"/>
        <end position="63"/>
    </location>
</feature>
<feature type="compositionally biased region" description="Basic residues" evidence="1">
    <location>
        <begin position="47"/>
        <end position="62"/>
    </location>
</feature>
<keyword evidence="3" id="KW-1185">Reference proteome</keyword>
<protein>
    <submittedName>
        <fullName evidence="2">Uncharacterized protein</fullName>
    </submittedName>
</protein>
<accession>U4KWE0</accession>